<dbReference type="RefSeq" id="WP_230394904.1">
    <property type="nucleotide sequence ID" value="NZ_JADPUN010000247.1"/>
</dbReference>
<sequence length="81" mass="9267">MDWTAGWAVQRTWPDRTPDVFGFGRRGAVARRRLHRDRRYWGTGPLHPTGYALVATSWFDVQLHPQPCASAACSARVEVTW</sequence>
<protein>
    <submittedName>
        <fullName evidence="1">Uncharacterized protein</fullName>
    </submittedName>
</protein>
<evidence type="ECO:0000313" key="1">
    <source>
        <dbReference type="EMBL" id="MBF9132731.1"/>
    </source>
</evidence>
<gene>
    <name evidence="1" type="ORF">I0C86_27800</name>
</gene>
<dbReference type="Proteomes" id="UP000638560">
    <property type="component" value="Unassembled WGS sequence"/>
</dbReference>
<evidence type="ECO:0000313" key="2">
    <source>
        <dbReference type="Proteomes" id="UP000638560"/>
    </source>
</evidence>
<reference evidence="1 2" key="1">
    <citation type="submission" date="2020-11" db="EMBL/GenBank/DDBJ databases">
        <title>A novel isolate from a Black sea contaminated sediment with potential to produce alkanes: Plantactinospora alkalitolerans sp. nov.</title>
        <authorList>
            <person name="Carro L."/>
            <person name="Veyisoglu A."/>
            <person name="Guven K."/>
            <person name="Schumann P."/>
            <person name="Klenk H.-P."/>
            <person name="Sahin N."/>
        </authorList>
    </citation>
    <scope>NUCLEOTIDE SEQUENCE [LARGE SCALE GENOMIC DNA]</scope>
    <source>
        <strain evidence="1 2">S1510</strain>
    </source>
</reference>
<comment type="caution">
    <text evidence="1">The sequence shown here is derived from an EMBL/GenBank/DDBJ whole genome shotgun (WGS) entry which is preliminary data.</text>
</comment>
<organism evidence="1 2">
    <name type="scientific">Plantactinospora alkalitolerans</name>
    <dbReference type="NCBI Taxonomy" id="2789879"/>
    <lineage>
        <taxon>Bacteria</taxon>
        <taxon>Bacillati</taxon>
        <taxon>Actinomycetota</taxon>
        <taxon>Actinomycetes</taxon>
        <taxon>Micromonosporales</taxon>
        <taxon>Micromonosporaceae</taxon>
        <taxon>Plantactinospora</taxon>
    </lineage>
</organism>
<proteinExistence type="predicted"/>
<accession>A0ABS0H2P0</accession>
<keyword evidence="2" id="KW-1185">Reference proteome</keyword>
<name>A0ABS0H2P0_9ACTN</name>
<dbReference type="EMBL" id="JADPUN010000247">
    <property type="protein sequence ID" value="MBF9132731.1"/>
    <property type="molecule type" value="Genomic_DNA"/>
</dbReference>